<organism evidence="2 3">
    <name type="scientific">Candidatus Yanofskybacteria bacterium RIFCSPHIGHO2_01_FULL_39_8b</name>
    <dbReference type="NCBI Taxonomy" id="1802659"/>
    <lineage>
        <taxon>Bacteria</taxon>
        <taxon>Candidatus Yanofskyibacteriota</taxon>
    </lineage>
</organism>
<dbReference type="AlphaFoldDB" id="A0A1F8E997"/>
<keyword evidence="1" id="KW-1133">Transmembrane helix</keyword>
<feature type="transmembrane region" description="Helical" evidence="1">
    <location>
        <begin position="58"/>
        <end position="83"/>
    </location>
</feature>
<accession>A0A1F8E997</accession>
<gene>
    <name evidence="2" type="ORF">A2817_01520</name>
</gene>
<feature type="transmembrane region" description="Helical" evidence="1">
    <location>
        <begin position="15"/>
        <end position="37"/>
    </location>
</feature>
<keyword evidence="1" id="KW-0812">Transmembrane</keyword>
<protein>
    <submittedName>
        <fullName evidence="2">Uncharacterized protein</fullName>
    </submittedName>
</protein>
<name>A0A1F8E997_9BACT</name>
<proteinExistence type="predicted"/>
<keyword evidence="1" id="KW-0472">Membrane</keyword>
<sequence>MDLFENFDLWQIPKILAGLSCYAVQLALILFGIWIVYSGISFLLSRGNPLAYGQAKKTFSYSLIGGLVIYGVYTIILSVSAFLGINDLPLVPLTCL</sequence>
<dbReference type="EMBL" id="MGIZ01000058">
    <property type="protein sequence ID" value="OGM97187.1"/>
    <property type="molecule type" value="Genomic_DNA"/>
</dbReference>
<comment type="caution">
    <text evidence="2">The sequence shown here is derived from an EMBL/GenBank/DDBJ whole genome shotgun (WGS) entry which is preliminary data.</text>
</comment>
<reference evidence="2 3" key="1">
    <citation type="journal article" date="2016" name="Nat. Commun.">
        <title>Thousands of microbial genomes shed light on interconnected biogeochemical processes in an aquifer system.</title>
        <authorList>
            <person name="Anantharaman K."/>
            <person name="Brown C.T."/>
            <person name="Hug L.A."/>
            <person name="Sharon I."/>
            <person name="Castelle C.J."/>
            <person name="Probst A.J."/>
            <person name="Thomas B.C."/>
            <person name="Singh A."/>
            <person name="Wilkins M.J."/>
            <person name="Karaoz U."/>
            <person name="Brodie E.L."/>
            <person name="Williams K.H."/>
            <person name="Hubbard S.S."/>
            <person name="Banfield J.F."/>
        </authorList>
    </citation>
    <scope>NUCLEOTIDE SEQUENCE [LARGE SCALE GENOMIC DNA]</scope>
</reference>
<dbReference type="Proteomes" id="UP000177594">
    <property type="component" value="Unassembled WGS sequence"/>
</dbReference>
<evidence type="ECO:0000313" key="3">
    <source>
        <dbReference type="Proteomes" id="UP000177594"/>
    </source>
</evidence>
<evidence type="ECO:0000256" key="1">
    <source>
        <dbReference type="SAM" id="Phobius"/>
    </source>
</evidence>
<evidence type="ECO:0000313" key="2">
    <source>
        <dbReference type="EMBL" id="OGM97187.1"/>
    </source>
</evidence>